<protein>
    <recommendedName>
        <fullName evidence="3">Glyceraldehyde 3-phosphate dehydrogenase catalytic domain-containing protein</fullName>
    </recommendedName>
</protein>
<dbReference type="STRING" id="87229.A0A4Z1KB59"/>
<reference evidence="4 5" key="1">
    <citation type="submission" date="2017-12" db="EMBL/GenBank/DDBJ databases">
        <title>Comparative genomics of Botrytis spp.</title>
        <authorList>
            <person name="Valero-Jimenez C.A."/>
            <person name="Tapia P."/>
            <person name="Veloso J."/>
            <person name="Silva-Moreno E."/>
            <person name="Staats M."/>
            <person name="Valdes J.H."/>
            <person name="Van Kan J.A.L."/>
        </authorList>
    </citation>
    <scope>NUCLEOTIDE SEQUENCE [LARGE SCALE GENOMIC DNA]</scope>
    <source>
        <strain evidence="4 5">MUCL3349</strain>
    </source>
</reference>
<evidence type="ECO:0000313" key="5">
    <source>
        <dbReference type="Proteomes" id="UP000297280"/>
    </source>
</evidence>
<comment type="similarity">
    <text evidence="1">Belongs to the glyceraldehyde-3-phosphate dehydrogenase family.</text>
</comment>
<dbReference type="Proteomes" id="UP000297280">
    <property type="component" value="Unassembled WGS sequence"/>
</dbReference>
<dbReference type="EMBL" id="PQXO01000665">
    <property type="protein sequence ID" value="TGO83307.1"/>
    <property type="molecule type" value="Genomic_DNA"/>
</dbReference>
<dbReference type="SUPFAM" id="SSF55347">
    <property type="entry name" value="Glyceraldehyde-3-phosphate dehydrogenase-like, C-terminal domain"/>
    <property type="match status" value="1"/>
</dbReference>
<dbReference type="InterPro" id="IPR020829">
    <property type="entry name" value="GlycerAld_3-P_DH_cat"/>
</dbReference>
<dbReference type="GO" id="GO:0005829">
    <property type="term" value="C:cytosol"/>
    <property type="evidence" value="ECO:0007669"/>
    <property type="project" value="TreeGrafter"/>
</dbReference>
<feature type="domain" description="Glyceraldehyde 3-phosphate dehydrogenase catalytic" evidence="3">
    <location>
        <begin position="19"/>
        <end position="61"/>
    </location>
</feature>
<dbReference type="AlphaFoldDB" id="A0A4Z1KB59"/>
<feature type="domain" description="Glyceraldehyde 3-phosphate dehydrogenase catalytic" evidence="3">
    <location>
        <begin position="62"/>
        <end position="107"/>
    </location>
</feature>
<accession>A0A4Z1KB59</accession>
<sequence>MFSMDIAQRLGAQDALIMGNIIPITTSAAKAIKTVLPELAGRVSGISVRLPTANLSMVDMTELFGVLQVENEELVSSDFLGNSCSAIIDSKALVGLKPNFFDIIAWYDDEWAYRLM</sequence>
<name>A0A4Z1KB59_9HELO</name>
<dbReference type="PANTHER" id="PTHR10836">
    <property type="entry name" value="GLYCERALDEHYDE 3-PHOSPHATE DEHYDROGENASE"/>
    <property type="match status" value="1"/>
</dbReference>
<proteinExistence type="inferred from homology"/>
<gene>
    <name evidence="4" type="ORF">BPOR_0666g00020</name>
</gene>
<keyword evidence="2" id="KW-0560">Oxidoreductase</keyword>
<dbReference type="GO" id="GO:0004365">
    <property type="term" value="F:glyceraldehyde-3-phosphate dehydrogenase (NAD+) (phosphorylating) activity"/>
    <property type="evidence" value="ECO:0007669"/>
    <property type="project" value="TreeGrafter"/>
</dbReference>
<evidence type="ECO:0000256" key="2">
    <source>
        <dbReference type="ARBA" id="ARBA00023002"/>
    </source>
</evidence>
<dbReference type="PANTHER" id="PTHR10836:SF134">
    <property type="entry name" value="GLYCERALDEHYDE-3-PHOSPHATE DEHYDROGENASE (PHOSPHORYLATING)"/>
    <property type="match status" value="1"/>
</dbReference>
<evidence type="ECO:0000256" key="1">
    <source>
        <dbReference type="ARBA" id="ARBA00007406"/>
    </source>
</evidence>
<evidence type="ECO:0000313" key="4">
    <source>
        <dbReference type="EMBL" id="TGO83307.1"/>
    </source>
</evidence>
<comment type="caution">
    <text evidence="4">The sequence shown here is derived from an EMBL/GenBank/DDBJ whole genome shotgun (WGS) entry which is preliminary data.</text>
</comment>
<organism evidence="4 5">
    <name type="scientific">Botrytis porri</name>
    <dbReference type="NCBI Taxonomy" id="87229"/>
    <lineage>
        <taxon>Eukaryota</taxon>
        <taxon>Fungi</taxon>
        <taxon>Dikarya</taxon>
        <taxon>Ascomycota</taxon>
        <taxon>Pezizomycotina</taxon>
        <taxon>Leotiomycetes</taxon>
        <taxon>Helotiales</taxon>
        <taxon>Sclerotiniaceae</taxon>
        <taxon>Botrytis</taxon>
    </lineage>
</organism>
<dbReference type="InterPro" id="IPR020831">
    <property type="entry name" value="GlycerAld/Erythrose_P_DH"/>
</dbReference>
<dbReference type="Gene3D" id="3.30.360.10">
    <property type="entry name" value="Dihydrodipicolinate Reductase, domain 2"/>
    <property type="match status" value="2"/>
</dbReference>
<evidence type="ECO:0000259" key="3">
    <source>
        <dbReference type="Pfam" id="PF02800"/>
    </source>
</evidence>
<dbReference type="GO" id="GO:0006096">
    <property type="term" value="P:glycolytic process"/>
    <property type="evidence" value="ECO:0007669"/>
    <property type="project" value="TreeGrafter"/>
</dbReference>
<keyword evidence="5" id="KW-1185">Reference proteome</keyword>
<dbReference type="Pfam" id="PF02800">
    <property type="entry name" value="Gp_dh_C"/>
    <property type="match status" value="2"/>
</dbReference>